<dbReference type="EMBL" id="JACHVP010000001">
    <property type="protein sequence ID" value="MBB2965766.1"/>
    <property type="molecule type" value="Genomic_DNA"/>
</dbReference>
<feature type="compositionally biased region" description="Low complexity" evidence="1">
    <location>
        <begin position="56"/>
        <end position="67"/>
    </location>
</feature>
<gene>
    <name evidence="2" type="ORF">FHX33_000498</name>
</gene>
<sequence>MLHVSMVGDAFAEVDATLITIDDATLVCWSAAGEEPVARYGLEQVLSVQLVQPLVAEPEPEPASSRSSPEHPNAFRRWTPEQEAAVVEAYHRGDTFEQIAAAAGRRVGGVRARLIALGLIEPEATDRLRFPVAG</sequence>
<reference evidence="2 3" key="1">
    <citation type="submission" date="2020-08" db="EMBL/GenBank/DDBJ databases">
        <title>Sequencing the genomes of 1000 actinobacteria strains.</title>
        <authorList>
            <person name="Klenk H.-P."/>
        </authorList>
    </citation>
    <scope>NUCLEOTIDE SEQUENCE [LARGE SCALE GENOMIC DNA]</scope>
    <source>
        <strain evidence="2 3">DSM 20146</strain>
    </source>
</reference>
<dbReference type="RefSeq" id="WP_021763670.1">
    <property type="nucleotide sequence ID" value="NZ_JACHVP010000001.1"/>
</dbReference>
<dbReference type="Proteomes" id="UP000538196">
    <property type="component" value="Unassembled WGS sequence"/>
</dbReference>
<dbReference type="AlphaFoldDB" id="A0A7W4YHA9"/>
<name>A0A7W4YHA9_LEIAQ</name>
<evidence type="ECO:0000313" key="3">
    <source>
        <dbReference type="Proteomes" id="UP000538196"/>
    </source>
</evidence>
<feature type="region of interest" description="Disordered" evidence="1">
    <location>
        <begin position="56"/>
        <end position="77"/>
    </location>
</feature>
<comment type="caution">
    <text evidence="2">The sequence shown here is derived from an EMBL/GenBank/DDBJ whole genome shotgun (WGS) entry which is preliminary data.</text>
</comment>
<organism evidence="2 3">
    <name type="scientific">Leifsonia aquatica</name>
    <name type="common">Corynebacterium aquaticum</name>
    <dbReference type="NCBI Taxonomy" id="144185"/>
    <lineage>
        <taxon>Bacteria</taxon>
        <taxon>Bacillati</taxon>
        <taxon>Actinomycetota</taxon>
        <taxon>Actinomycetes</taxon>
        <taxon>Micrococcales</taxon>
        <taxon>Microbacteriaceae</taxon>
        <taxon>Leifsonia</taxon>
    </lineage>
</organism>
<accession>A0A7W4YHA9</accession>
<evidence type="ECO:0000256" key="1">
    <source>
        <dbReference type="SAM" id="MobiDB-lite"/>
    </source>
</evidence>
<protein>
    <submittedName>
        <fullName evidence="2">Uncharacterized protein</fullName>
    </submittedName>
</protein>
<keyword evidence="3" id="KW-1185">Reference proteome</keyword>
<evidence type="ECO:0000313" key="2">
    <source>
        <dbReference type="EMBL" id="MBB2965766.1"/>
    </source>
</evidence>
<proteinExistence type="predicted"/>